<dbReference type="RefSeq" id="WP_039141963.1">
    <property type="nucleotide sequence ID" value="NZ_JSVC01000019.1"/>
</dbReference>
<protein>
    <recommendedName>
        <fullName evidence="3">SAM-dependent methyltransferase</fullName>
    </recommendedName>
</protein>
<evidence type="ECO:0008006" key="3">
    <source>
        <dbReference type="Google" id="ProtNLM"/>
    </source>
</evidence>
<dbReference type="STRING" id="1349421.OI18_17055"/>
<organism evidence="1 2">
    <name type="scientific">Flavihumibacter solisilvae</name>
    <dbReference type="NCBI Taxonomy" id="1349421"/>
    <lineage>
        <taxon>Bacteria</taxon>
        <taxon>Pseudomonadati</taxon>
        <taxon>Bacteroidota</taxon>
        <taxon>Chitinophagia</taxon>
        <taxon>Chitinophagales</taxon>
        <taxon>Chitinophagaceae</taxon>
        <taxon>Flavihumibacter</taxon>
    </lineage>
</organism>
<evidence type="ECO:0000313" key="2">
    <source>
        <dbReference type="Proteomes" id="UP000031408"/>
    </source>
</evidence>
<dbReference type="SUPFAM" id="SSF53335">
    <property type="entry name" value="S-adenosyl-L-methionine-dependent methyltransferases"/>
    <property type="match status" value="1"/>
</dbReference>
<evidence type="ECO:0000313" key="1">
    <source>
        <dbReference type="EMBL" id="KIC93601.1"/>
    </source>
</evidence>
<name>A0A0C1L1Y2_9BACT</name>
<comment type="caution">
    <text evidence="1">The sequence shown here is derived from an EMBL/GenBank/DDBJ whole genome shotgun (WGS) entry which is preliminary data.</text>
</comment>
<keyword evidence="2" id="KW-1185">Reference proteome</keyword>
<dbReference type="OrthoDB" id="9765084at2"/>
<dbReference type="InterPro" id="IPR029063">
    <property type="entry name" value="SAM-dependent_MTases_sf"/>
</dbReference>
<accession>A0A0C1L1Y2</accession>
<reference evidence="1 2" key="1">
    <citation type="submission" date="2014-11" db="EMBL/GenBank/DDBJ databases">
        <title>Genome sequence of Flavihumibacter solisilvae 3-3.</title>
        <authorList>
            <person name="Zhou G."/>
            <person name="Li M."/>
            <person name="Wang G."/>
        </authorList>
    </citation>
    <scope>NUCLEOTIDE SEQUENCE [LARGE SCALE GENOMIC DNA]</scope>
    <source>
        <strain evidence="1 2">3-3</strain>
    </source>
</reference>
<dbReference type="CDD" id="cd02440">
    <property type="entry name" value="AdoMet_MTases"/>
    <property type="match status" value="1"/>
</dbReference>
<dbReference type="Proteomes" id="UP000031408">
    <property type="component" value="Unassembled WGS sequence"/>
</dbReference>
<dbReference type="AlphaFoldDB" id="A0A0C1L1Y2"/>
<dbReference type="EMBL" id="JSVC01000019">
    <property type="protein sequence ID" value="KIC93601.1"/>
    <property type="molecule type" value="Genomic_DNA"/>
</dbReference>
<dbReference type="Gene3D" id="3.40.50.150">
    <property type="entry name" value="Vaccinia Virus protein VP39"/>
    <property type="match status" value="1"/>
</dbReference>
<sequence>MTNRERHPASFKDPAGYIFMENGRLLRQVNLEYSGQYTQLRDSGLLTALWEKKWLLHHQELPGHTGEDGNAWLVLAPRQIPFNSYPYEWSFDMLKDAALLTLAINRKAVDYGMILKDASAYNILFDGSQPVFIDTLSFESYDAARPWIAYRQFCQHFLFPLLINHYKGIEAQQWLQLHHDGLPVQLTAELLPFRTKFSLGPALHVHLQNRIAMRHQGEERQVLFSKTKMVQILQHLESVIRSLRYRKRNSTWNQYYQQSILSREYLREKETAFRKLLNGLETGTAIDLGANTGNFTLILSEAGFKVIAVDADPQAVNELYLAASARNDTKINPMVTNLVNPSPGTGWDNQEHQSFLKRGKADIVVALALIHHLYFTNNIPLESVARQLAKLSKKYCIVEMIPAHDEKVLQISREKKALLAGYTFEAFEHHLTRYFSIVQRVPLLHSDRVLYLIKKNEESTWPKN</sequence>
<proteinExistence type="predicted"/>
<dbReference type="Pfam" id="PF13489">
    <property type="entry name" value="Methyltransf_23"/>
    <property type="match status" value="1"/>
</dbReference>
<gene>
    <name evidence="1" type="ORF">OI18_17055</name>
</gene>